<evidence type="ECO:0000256" key="1">
    <source>
        <dbReference type="ARBA" id="ARBA00004370"/>
    </source>
</evidence>
<evidence type="ECO:0000256" key="8">
    <source>
        <dbReference type="ARBA" id="ARBA00023136"/>
    </source>
</evidence>
<dbReference type="GO" id="GO:0016020">
    <property type="term" value="C:membrane"/>
    <property type="evidence" value="ECO:0007669"/>
    <property type="project" value="UniProtKB-SubCell"/>
</dbReference>
<accession>A0A443I719</accession>
<organism evidence="9 10">
    <name type="scientific">Byssochlamys spectabilis</name>
    <name type="common">Paecilomyces variotii</name>
    <dbReference type="NCBI Taxonomy" id="264951"/>
    <lineage>
        <taxon>Eukaryota</taxon>
        <taxon>Fungi</taxon>
        <taxon>Dikarya</taxon>
        <taxon>Ascomycota</taxon>
        <taxon>Pezizomycotina</taxon>
        <taxon>Eurotiomycetes</taxon>
        <taxon>Eurotiomycetidae</taxon>
        <taxon>Eurotiales</taxon>
        <taxon>Thermoascaceae</taxon>
        <taxon>Paecilomyces</taxon>
    </lineage>
</organism>
<dbReference type="Proteomes" id="UP000283841">
    <property type="component" value="Unassembled WGS sequence"/>
</dbReference>
<dbReference type="RefSeq" id="XP_028489497.1">
    <property type="nucleotide sequence ID" value="XM_028633587.1"/>
</dbReference>
<dbReference type="InterPro" id="IPR050665">
    <property type="entry name" value="Cytochrome_P450_Monooxygen"/>
</dbReference>
<keyword evidence="4" id="KW-0479">Metal-binding</keyword>
<keyword evidence="10" id="KW-1185">Reference proteome</keyword>
<keyword evidence="3" id="KW-0812">Transmembrane</keyword>
<dbReference type="SUPFAM" id="SSF48264">
    <property type="entry name" value="Cytochrome P450"/>
    <property type="match status" value="1"/>
</dbReference>
<dbReference type="InterPro" id="IPR036396">
    <property type="entry name" value="Cyt_P450_sf"/>
</dbReference>
<dbReference type="AlphaFoldDB" id="A0A443I719"/>
<dbReference type="GO" id="GO:0004497">
    <property type="term" value="F:monooxygenase activity"/>
    <property type="evidence" value="ECO:0007669"/>
    <property type="project" value="InterPro"/>
</dbReference>
<dbReference type="PANTHER" id="PTHR24282">
    <property type="entry name" value="CYTOCHROME P450 FAMILY MEMBER"/>
    <property type="match status" value="1"/>
</dbReference>
<evidence type="ECO:0000256" key="4">
    <source>
        <dbReference type="ARBA" id="ARBA00022723"/>
    </source>
</evidence>
<evidence type="ECO:0008006" key="11">
    <source>
        <dbReference type="Google" id="ProtNLM"/>
    </source>
</evidence>
<dbReference type="EMBL" id="RCNU01000001">
    <property type="protein sequence ID" value="RWQ99852.1"/>
    <property type="molecule type" value="Genomic_DNA"/>
</dbReference>
<dbReference type="GO" id="GO:0016705">
    <property type="term" value="F:oxidoreductase activity, acting on paired donors, with incorporation or reduction of molecular oxygen"/>
    <property type="evidence" value="ECO:0007669"/>
    <property type="project" value="InterPro"/>
</dbReference>
<evidence type="ECO:0000256" key="6">
    <source>
        <dbReference type="ARBA" id="ARBA00023002"/>
    </source>
</evidence>
<protein>
    <recommendedName>
        <fullName evidence="11">Cytochrome P450</fullName>
    </recommendedName>
</protein>
<keyword evidence="8" id="KW-0472">Membrane</keyword>
<dbReference type="GeneID" id="39602864"/>
<evidence type="ECO:0000256" key="7">
    <source>
        <dbReference type="ARBA" id="ARBA00023004"/>
    </source>
</evidence>
<sequence length="421" mass="47665">MSLLQFLLMVVALLFAVIILRLLPATQRSLAAGTESAIDKINKCVNTITAKVGPDGRANQLSQFESRAISSSGIASGFGVSNPFTTTDEAQARKFVNQARRSMNTAKLEELSEMARKDIQSFLANDPENGVSLASLVQIVTLSMALRVFIKDGIASTNLDQSRLLIISNFINKIWIDSKFPERRIVYREYHELHDALRAICPQYDPLDPRENPLNWLLPSFESLWRIALRTFLEVKFSTGRMHPEWSRALIKFARNPTKEQFEGFFESQSVHQGQTRISVQEIVNEALRLYPPTRHIYRAFQFDPGDRQNEIADIESLHIDPDIWGVDALKFDPERWNKLSDLQRKAFMPFGGEPFRCPAKLAFGPRAIALVAGVVLAAFEGGDWHMECDDSQVMEDLNRGTRLSLSRDGYTNVVLRRCSE</sequence>
<keyword evidence="7" id="KW-0408">Iron</keyword>
<dbReference type="VEuPathDB" id="FungiDB:C8Q69DRAFT_524455"/>
<dbReference type="InterPro" id="IPR001128">
    <property type="entry name" value="Cyt_P450"/>
</dbReference>
<dbReference type="Pfam" id="PF00067">
    <property type="entry name" value="p450"/>
    <property type="match status" value="1"/>
</dbReference>
<proteinExistence type="predicted"/>
<name>A0A443I719_BYSSP</name>
<comment type="subcellular location">
    <subcellularLocation>
        <location evidence="1">Membrane</location>
    </subcellularLocation>
</comment>
<gene>
    <name evidence="9" type="ORF">C8Q69DRAFT_524455</name>
</gene>
<evidence type="ECO:0000313" key="9">
    <source>
        <dbReference type="EMBL" id="RWQ99852.1"/>
    </source>
</evidence>
<dbReference type="GO" id="GO:0005506">
    <property type="term" value="F:iron ion binding"/>
    <property type="evidence" value="ECO:0007669"/>
    <property type="project" value="InterPro"/>
</dbReference>
<keyword evidence="6" id="KW-0560">Oxidoreductase</keyword>
<keyword evidence="2" id="KW-0349">Heme</keyword>
<keyword evidence="5" id="KW-1133">Transmembrane helix</keyword>
<dbReference type="GO" id="GO:0020037">
    <property type="term" value="F:heme binding"/>
    <property type="evidence" value="ECO:0007669"/>
    <property type="project" value="InterPro"/>
</dbReference>
<evidence type="ECO:0000256" key="5">
    <source>
        <dbReference type="ARBA" id="ARBA00022989"/>
    </source>
</evidence>
<evidence type="ECO:0000313" key="10">
    <source>
        <dbReference type="Proteomes" id="UP000283841"/>
    </source>
</evidence>
<evidence type="ECO:0000256" key="2">
    <source>
        <dbReference type="ARBA" id="ARBA00022617"/>
    </source>
</evidence>
<dbReference type="STRING" id="264951.A0A443I719"/>
<comment type="caution">
    <text evidence="9">The sequence shown here is derived from an EMBL/GenBank/DDBJ whole genome shotgun (WGS) entry which is preliminary data.</text>
</comment>
<dbReference type="Gene3D" id="1.10.630.10">
    <property type="entry name" value="Cytochrome P450"/>
    <property type="match status" value="1"/>
</dbReference>
<evidence type="ECO:0000256" key="3">
    <source>
        <dbReference type="ARBA" id="ARBA00022692"/>
    </source>
</evidence>
<reference evidence="9 10" key="1">
    <citation type="journal article" date="2018" name="Front. Microbiol.">
        <title>Genomic and genetic insights into a cosmopolitan fungus, Paecilomyces variotii (Eurotiales).</title>
        <authorList>
            <person name="Urquhart A.S."/>
            <person name="Mondo S.J."/>
            <person name="Makela M.R."/>
            <person name="Hane J.K."/>
            <person name="Wiebenga A."/>
            <person name="He G."/>
            <person name="Mihaltcheva S."/>
            <person name="Pangilinan J."/>
            <person name="Lipzen A."/>
            <person name="Barry K."/>
            <person name="de Vries R.P."/>
            <person name="Grigoriev I.V."/>
            <person name="Idnurm A."/>
        </authorList>
    </citation>
    <scope>NUCLEOTIDE SEQUENCE [LARGE SCALE GENOMIC DNA]</scope>
    <source>
        <strain evidence="9 10">CBS 101075</strain>
    </source>
</reference>
<dbReference type="PANTHER" id="PTHR24282:SF211">
    <property type="entry name" value="CYTOCHROME P450-RELATED"/>
    <property type="match status" value="1"/>
</dbReference>